<dbReference type="Gene3D" id="3.30.465.10">
    <property type="match status" value="1"/>
</dbReference>
<gene>
    <name evidence="5" type="ORF">SG34_014025</name>
</gene>
<evidence type="ECO:0000256" key="1">
    <source>
        <dbReference type="ARBA" id="ARBA00022827"/>
    </source>
</evidence>
<feature type="chain" id="PRO_5042138826" evidence="3">
    <location>
        <begin position="18"/>
        <end position="537"/>
    </location>
</feature>
<dbReference type="PANTHER" id="PTHR43762:SF1">
    <property type="entry name" value="D-ARABINONO-1,4-LACTONE OXIDASE"/>
    <property type="match status" value="1"/>
</dbReference>
<accession>A0AAE9Z9Q1</accession>
<dbReference type="Pfam" id="PF04030">
    <property type="entry name" value="ALO"/>
    <property type="match status" value="1"/>
</dbReference>
<dbReference type="Gene3D" id="3.30.43.10">
    <property type="entry name" value="Uridine Diphospho-n-acetylenolpyruvylglucosamine Reductase, domain 2"/>
    <property type="match status" value="1"/>
</dbReference>
<dbReference type="InterPro" id="IPR016171">
    <property type="entry name" value="Vanillyl_alc_oxidase_C-sub2"/>
</dbReference>
<dbReference type="Pfam" id="PF22906">
    <property type="entry name" value="GULLO2-like_3rd"/>
    <property type="match status" value="1"/>
</dbReference>
<dbReference type="PROSITE" id="PS51387">
    <property type="entry name" value="FAD_PCMH"/>
    <property type="match status" value="1"/>
</dbReference>
<name>A0AAE9Z9Q1_9GAMM</name>
<keyword evidence="1" id="KW-0285">Flavoprotein</keyword>
<reference evidence="5 6" key="2">
    <citation type="journal article" date="2022" name="Mar. Drugs">
        <title>Bioassay-Guided Fractionation Leads to the Detection of Cholic Acid Generated by the Rare Thalassomonas sp.</title>
        <authorList>
            <person name="Pheiffer F."/>
            <person name="Schneider Y.K."/>
            <person name="Hansen E.H."/>
            <person name="Andersen J.H."/>
            <person name="Isaksson J."/>
            <person name="Busche T."/>
            <person name="R C."/>
            <person name="Kalinowski J."/>
            <person name="Zyl L.V."/>
            <person name="Trindade M."/>
        </authorList>
    </citation>
    <scope>NUCLEOTIDE SEQUENCE [LARGE SCALE GENOMIC DNA]</scope>
    <source>
        <strain evidence="5 6">XOM25</strain>
    </source>
</reference>
<dbReference type="Gene3D" id="1.10.45.10">
    <property type="entry name" value="Vanillyl-alcohol Oxidase, Chain A, domain 4"/>
    <property type="match status" value="1"/>
</dbReference>
<evidence type="ECO:0000313" key="6">
    <source>
        <dbReference type="Proteomes" id="UP000032352"/>
    </source>
</evidence>
<dbReference type="InterPro" id="IPR016166">
    <property type="entry name" value="FAD-bd_PCMH"/>
</dbReference>
<evidence type="ECO:0000256" key="2">
    <source>
        <dbReference type="ARBA" id="ARBA00023002"/>
    </source>
</evidence>
<feature type="signal peptide" evidence="3">
    <location>
        <begin position="1"/>
        <end position="17"/>
    </location>
</feature>
<keyword evidence="6" id="KW-1185">Reference proteome</keyword>
<evidence type="ECO:0000259" key="4">
    <source>
        <dbReference type="PROSITE" id="PS51387"/>
    </source>
</evidence>
<dbReference type="Gene3D" id="3.30.70.2520">
    <property type="match status" value="1"/>
</dbReference>
<dbReference type="KEGG" id="tvd:SG34_014025"/>
<dbReference type="InterPro" id="IPR007173">
    <property type="entry name" value="ALO_C"/>
</dbReference>
<feature type="domain" description="FAD-binding PCMH-type" evidence="4">
    <location>
        <begin position="40"/>
        <end position="211"/>
    </location>
</feature>
<dbReference type="GO" id="GO:0016020">
    <property type="term" value="C:membrane"/>
    <property type="evidence" value="ECO:0007669"/>
    <property type="project" value="InterPro"/>
</dbReference>
<dbReference type="EMBL" id="CP059733">
    <property type="protein sequence ID" value="WDE07898.1"/>
    <property type="molecule type" value="Genomic_DNA"/>
</dbReference>
<dbReference type="InterPro" id="IPR016169">
    <property type="entry name" value="FAD-bd_PCMH_sub2"/>
</dbReference>
<proteinExistence type="predicted"/>
<dbReference type="InterPro" id="IPR055154">
    <property type="entry name" value="GULLO2-like_C"/>
</dbReference>
<dbReference type="InterPro" id="IPR036318">
    <property type="entry name" value="FAD-bd_PCMH-like_sf"/>
</dbReference>
<keyword evidence="2" id="KW-0560">Oxidoreductase</keyword>
<dbReference type="PIRSF" id="PIRSF000136">
    <property type="entry name" value="LGO_GLO"/>
    <property type="match status" value="1"/>
</dbReference>
<dbReference type="RefSeq" id="WP_044838143.1">
    <property type="nucleotide sequence ID" value="NZ_CP059733.1"/>
</dbReference>
<protein>
    <submittedName>
        <fullName evidence="5">FAD-binding protein</fullName>
    </submittedName>
</protein>
<evidence type="ECO:0000313" key="5">
    <source>
        <dbReference type="EMBL" id="WDE07898.1"/>
    </source>
</evidence>
<dbReference type="SUPFAM" id="SSF56176">
    <property type="entry name" value="FAD-binding/transporter-associated domain-like"/>
    <property type="match status" value="1"/>
</dbReference>
<evidence type="ECO:0000256" key="3">
    <source>
        <dbReference type="SAM" id="SignalP"/>
    </source>
</evidence>
<dbReference type="InterPro" id="IPR016167">
    <property type="entry name" value="FAD-bd_PCMH_sub1"/>
</dbReference>
<dbReference type="Proteomes" id="UP000032352">
    <property type="component" value="Chromosome"/>
</dbReference>
<dbReference type="PANTHER" id="PTHR43762">
    <property type="entry name" value="L-GULONOLACTONE OXIDASE"/>
    <property type="match status" value="1"/>
</dbReference>
<keyword evidence="1" id="KW-0274">FAD</keyword>
<reference evidence="5 6" key="1">
    <citation type="journal article" date="2015" name="Genome Announc.">
        <title>Draft Genome Sequences of Marine Isolates of Thalassomonas viridans and Thalassomonas actiniarum.</title>
        <authorList>
            <person name="Olonade I."/>
            <person name="van Zyl L.J."/>
            <person name="Trindade M."/>
        </authorList>
    </citation>
    <scope>NUCLEOTIDE SEQUENCE [LARGE SCALE GENOMIC DNA]</scope>
    <source>
        <strain evidence="5 6">XOM25</strain>
    </source>
</reference>
<dbReference type="GO" id="GO:0071949">
    <property type="term" value="F:FAD binding"/>
    <property type="evidence" value="ECO:0007669"/>
    <property type="project" value="InterPro"/>
</dbReference>
<dbReference type="Pfam" id="PF01565">
    <property type="entry name" value="FAD_binding_4"/>
    <property type="match status" value="1"/>
</dbReference>
<keyword evidence="3" id="KW-0732">Signal</keyword>
<dbReference type="AlphaFoldDB" id="A0AAE9Z9Q1"/>
<organism evidence="5 6">
    <name type="scientific">Thalassomonas viridans</name>
    <dbReference type="NCBI Taxonomy" id="137584"/>
    <lineage>
        <taxon>Bacteria</taxon>
        <taxon>Pseudomonadati</taxon>
        <taxon>Pseudomonadota</taxon>
        <taxon>Gammaproteobacteria</taxon>
        <taxon>Alteromonadales</taxon>
        <taxon>Colwelliaceae</taxon>
        <taxon>Thalassomonas</taxon>
    </lineage>
</organism>
<sequence>MKLIKLFIAFLALSAIAGLSFGLYSTENPGEVLSNYQNTYDCHPAVIHTPSSVEEVQQIVQDAIANGQTIMTGNRKFASQIDAACAADGQVQITLENMNHILAFDAEAKTVSVEAGMRFNDLNDFLRSQELALNMVTELNIFTIGGMLGSGTHGSTLAKPSNMIADYVTSMTIVNGLGEVKVLTGEALNAARVNLGVLGVVVEVTLQLEPAFKVLADVQGYRDDTGLENIILDIARDNYSANIAWFPGIGRYTTTLYNPVPLESEGNAYNAQADVSDTQEFFFGLLFDALHEFPGSGLQCLAAKVRYGARDESYYRDLDTGRVVDHPIGHSDQMQYFQCKDPDSCVWDKLPIALQEVAIPLEELPNWIMDVREILAAHPTTCFPLNGIYFRFGKASPSYLGMSAGRDTAYLGIEYTLRQEGKAVPKNYFVNLEIEQMSIRKYGARPHWGKNSVAIFENAPAKFDKWDDFMAFKNEMDPQNIFTNPFWQRITGEVSLDDYLTPECNARGECYCQSDEHCADGTSCQAGAWYSEARICK</sequence>
<dbReference type="InterPro" id="IPR006094">
    <property type="entry name" value="Oxid_FAD_bind_N"/>
</dbReference>
<dbReference type="InterPro" id="IPR010031">
    <property type="entry name" value="FAD_lactone_oxidase-like"/>
</dbReference>
<dbReference type="GO" id="GO:0003885">
    <property type="term" value="F:D-arabinono-1,4-lactone oxidase activity"/>
    <property type="evidence" value="ECO:0007669"/>
    <property type="project" value="InterPro"/>
</dbReference>